<keyword evidence="13" id="KW-1003">Cell membrane</keyword>
<evidence type="ECO:0000256" key="4">
    <source>
        <dbReference type="ARBA" id="ARBA00022692"/>
    </source>
</evidence>
<name>A0A0H3J3P8_CLOPA</name>
<dbReference type="NCBIfam" id="TIGR01525">
    <property type="entry name" value="ATPase-IB_hvy"/>
    <property type="match status" value="1"/>
</dbReference>
<dbReference type="InterPro" id="IPR036412">
    <property type="entry name" value="HAD-like_sf"/>
</dbReference>
<feature type="transmembrane region" description="Helical" evidence="13">
    <location>
        <begin position="707"/>
        <end position="731"/>
    </location>
</feature>
<evidence type="ECO:0000256" key="8">
    <source>
        <dbReference type="ARBA" id="ARBA00022967"/>
    </source>
</evidence>
<comment type="similarity">
    <text evidence="2 13">Belongs to the cation transport ATPase (P-type) (TC 3.A.3) family. Type IB subfamily.</text>
</comment>
<dbReference type="GO" id="GO:0046872">
    <property type="term" value="F:metal ion binding"/>
    <property type="evidence" value="ECO:0007669"/>
    <property type="project" value="UniProtKB-KW"/>
</dbReference>
<keyword evidence="8" id="KW-1278">Translocase</keyword>
<feature type="transmembrane region" description="Helical" evidence="13">
    <location>
        <begin position="737"/>
        <end position="756"/>
    </location>
</feature>
<dbReference type="Gene3D" id="3.40.1110.10">
    <property type="entry name" value="Calcium-transporting ATPase, cytoplasmic domain N"/>
    <property type="match status" value="2"/>
</dbReference>
<dbReference type="InterPro" id="IPR001757">
    <property type="entry name" value="P_typ_ATPase"/>
</dbReference>
<dbReference type="NCBIfam" id="TIGR01494">
    <property type="entry name" value="ATPase_P-type"/>
    <property type="match status" value="2"/>
</dbReference>
<feature type="transmembrane region" description="Helical" evidence="13">
    <location>
        <begin position="322"/>
        <end position="342"/>
    </location>
</feature>
<protein>
    <recommendedName>
        <fullName evidence="11">Cd(2+)-exporting ATPase</fullName>
        <ecNumber evidence="11">7.2.2.21</ecNumber>
    </recommendedName>
</protein>
<dbReference type="Pfam" id="PF00122">
    <property type="entry name" value="E1-E2_ATPase"/>
    <property type="match status" value="1"/>
</dbReference>
<feature type="transmembrane region" description="Helical" evidence="13">
    <location>
        <begin position="120"/>
        <end position="138"/>
    </location>
</feature>
<keyword evidence="9 13" id="KW-1133">Transmembrane helix</keyword>
<dbReference type="AlphaFoldDB" id="A0A0H3J3P8"/>
<keyword evidence="18" id="KW-1185">Reference proteome</keyword>
<keyword evidence="10 13" id="KW-0472">Membrane</keyword>
<feature type="transmembrane region" description="Helical" evidence="13">
    <location>
        <begin position="96"/>
        <end position="114"/>
    </location>
</feature>
<dbReference type="SUPFAM" id="SSF81665">
    <property type="entry name" value="Calcium ATPase, transmembrane domain M"/>
    <property type="match status" value="1"/>
</dbReference>
<feature type="transmembrane region" description="Helical" evidence="13">
    <location>
        <begin position="354"/>
        <end position="375"/>
    </location>
</feature>
<dbReference type="Pfam" id="PF00403">
    <property type="entry name" value="HMA"/>
    <property type="match status" value="1"/>
</dbReference>
<dbReference type="SFLD" id="SFLDF00027">
    <property type="entry name" value="p-type_atpase"/>
    <property type="match status" value="1"/>
</dbReference>
<keyword evidence="15" id="KW-0378">Hydrolase</keyword>
<keyword evidence="6 13" id="KW-0547">Nucleotide-binding</keyword>
<dbReference type="GO" id="GO:0005524">
    <property type="term" value="F:ATP binding"/>
    <property type="evidence" value="ECO:0007669"/>
    <property type="project" value="UniProtKB-UniRule"/>
</dbReference>
<evidence type="ECO:0000259" key="14">
    <source>
        <dbReference type="PROSITE" id="PS50846"/>
    </source>
</evidence>
<comment type="subcellular location">
    <subcellularLocation>
        <location evidence="1">Cell membrane</location>
        <topology evidence="1">Multi-pass membrane protein</topology>
    </subcellularLocation>
</comment>
<dbReference type="PRINTS" id="PR00119">
    <property type="entry name" value="CATATPASE"/>
</dbReference>
<dbReference type="PROSITE" id="PS50846">
    <property type="entry name" value="HMA_2"/>
    <property type="match status" value="1"/>
</dbReference>
<dbReference type="PANTHER" id="PTHR48085">
    <property type="entry name" value="CADMIUM/ZINC-TRANSPORTING ATPASE HMA2-RELATED"/>
    <property type="match status" value="1"/>
</dbReference>
<evidence type="ECO:0000313" key="17">
    <source>
        <dbReference type="Proteomes" id="UP000028042"/>
    </source>
</evidence>
<feature type="domain" description="HMA" evidence="14">
    <location>
        <begin position="4"/>
        <end position="73"/>
    </location>
</feature>
<reference evidence="16" key="2">
    <citation type="submission" date="2015-10" db="EMBL/GenBank/DDBJ databases">
        <title>Improved Draft Genome Sequence of Clostridium pasteurianum Strain ATCC 6013 (DSM 525) Using a Hybrid Next-Generation Sequencing Approach.</title>
        <authorList>
            <person name="Pyne M.E."/>
            <person name="Utturkar S.M."/>
            <person name="Brown S.D."/>
            <person name="Moo-Young M."/>
            <person name="Chung D.A."/>
            <person name="Chou P.C."/>
        </authorList>
    </citation>
    <scope>NUCLEOTIDE SEQUENCE</scope>
    <source>
        <strain evidence="16">ATCC 6013</strain>
    </source>
</reference>
<dbReference type="eggNOG" id="COG2217">
    <property type="taxonomic scope" value="Bacteria"/>
</dbReference>
<dbReference type="RefSeq" id="WP_003447537.1">
    <property type="nucleotide sequence ID" value="NZ_ANZB01000015.1"/>
</dbReference>
<evidence type="ECO:0000256" key="2">
    <source>
        <dbReference type="ARBA" id="ARBA00006024"/>
    </source>
</evidence>
<dbReference type="CDD" id="cd00371">
    <property type="entry name" value="HMA"/>
    <property type="match status" value="1"/>
</dbReference>
<dbReference type="Gene3D" id="2.70.150.10">
    <property type="entry name" value="Calcium-transporting ATPase, cytoplasmic transduction domain A"/>
    <property type="match status" value="1"/>
</dbReference>
<keyword evidence="5 13" id="KW-0479">Metal-binding</keyword>
<dbReference type="KEGG" id="cpae:CPAST_c24820"/>
<evidence type="ECO:0000256" key="6">
    <source>
        <dbReference type="ARBA" id="ARBA00022741"/>
    </source>
</evidence>
<dbReference type="Gene3D" id="3.30.70.100">
    <property type="match status" value="1"/>
</dbReference>
<dbReference type="SFLD" id="SFLDS00003">
    <property type="entry name" value="Haloacid_Dehalogenase"/>
    <property type="match status" value="1"/>
</dbReference>
<comment type="catalytic activity">
    <reaction evidence="12">
        <text>Cd(2+)(in) + ATP + H2O = Cd(2+)(out) + ADP + phosphate + H(+)</text>
        <dbReference type="Rhea" id="RHEA:12132"/>
        <dbReference type="ChEBI" id="CHEBI:15377"/>
        <dbReference type="ChEBI" id="CHEBI:15378"/>
        <dbReference type="ChEBI" id="CHEBI:30616"/>
        <dbReference type="ChEBI" id="CHEBI:43474"/>
        <dbReference type="ChEBI" id="CHEBI:48775"/>
        <dbReference type="ChEBI" id="CHEBI:456216"/>
        <dbReference type="EC" id="7.2.2.21"/>
    </reaction>
</comment>
<dbReference type="InterPro" id="IPR059000">
    <property type="entry name" value="ATPase_P-type_domA"/>
</dbReference>
<dbReference type="EMBL" id="CP009268">
    <property type="protein sequence ID" value="AJA52539.1"/>
    <property type="molecule type" value="Genomic_DNA"/>
</dbReference>
<keyword evidence="3" id="KW-0104">Cadmium</keyword>
<accession>A0A0H3J3P8</accession>
<evidence type="ECO:0000256" key="11">
    <source>
        <dbReference type="ARBA" id="ARBA00039103"/>
    </source>
</evidence>
<dbReference type="InterPro" id="IPR036163">
    <property type="entry name" value="HMA_dom_sf"/>
</dbReference>
<dbReference type="FunFam" id="2.70.150.10:FF:000002">
    <property type="entry name" value="Copper-transporting ATPase 1, putative"/>
    <property type="match status" value="1"/>
</dbReference>
<evidence type="ECO:0000256" key="5">
    <source>
        <dbReference type="ARBA" id="ARBA00022723"/>
    </source>
</evidence>
<reference evidence="15 18" key="1">
    <citation type="journal article" date="2015" name="Genome Announc.">
        <title>Complete Genome Sequence of the Nitrogen-Fixing and Solvent-Producing Clostridium pasteurianum DSM 525.</title>
        <authorList>
            <person name="Poehlein A."/>
            <person name="Grosse-Honebrink A."/>
            <person name="Zhang Y."/>
            <person name="Minton N.P."/>
            <person name="Daniel R."/>
        </authorList>
    </citation>
    <scope>NUCLEOTIDE SEQUENCE [LARGE SCALE GENOMIC DNA]</scope>
    <source>
        <strain evidence="15">DSM 525</strain>
        <strain evidence="18">DSM 525 / ATCC 6013</strain>
    </source>
</reference>
<dbReference type="KEGG" id="cpat:CLPA_c24820"/>
<dbReference type="PANTHER" id="PTHR48085:SF5">
    <property type="entry name" value="CADMIUM_ZINC-TRANSPORTING ATPASE HMA4-RELATED"/>
    <property type="match status" value="1"/>
</dbReference>
<evidence type="ECO:0000313" key="18">
    <source>
        <dbReference type="Proteomes" id="UP000030905"/>
    </source>
</evidence>
<dbReference type="Pfam" id="PF00702">
    <property type="entry name" value="Hydrolase"/>
    <property type="match status" value="1"/>
</dbReference>
<dbReference type="EMBL" id="JPGY02000001">
    <property type="protein sequence ID" value="KRU11451.1"/>
    <property type="molecule type" value="Genomic_DNA"/>
</dbReference>
<dbReference type="InterPro" id="IPR008250">
    <property type="entry name" value="ATPase_P-typ_transduc_dom_A_sf"/>
</dbReference>
<evidence type="ECO:0000256" key="1">
    <source>
        <dbReference type="ARBA" id="ARBA00004651"/>
    </source>
</evidence>
<evidence type="ECO:0000256" key="3">
    <source>
        <dbReference type="ARBA" id="ARBA00022539"/>
    </source>
</evidence>
<dbReference type="GO" id="GO:0008551">
    <property type="term" value="F:P-type cadmium transporter activity"/>
    <property type="evidence" value="ECO:0007669"/>
    <property type="project" value="UniProtKB-EC"/>
</dbReference>
<evidence type="ECO:0000256" key="10">
    <source>
        <dbReference type="ARBA" id="ARBA00023136"/>
    </source>
</evidence>
<sequence>MDAKKKELILEGLCCPNCAAKIENKSKNISGVESANMDFVSKKLTLEIKDENEIIRILDETKDIIKKLEPDVKIIDTSAKIDSTNIHEEASANKKFKIAALIAGVILYIITFFLSDASTLRLIVSIAAYLLIGGNVLMKSLKNILRGEVFDENFLMSIASIGAFAIKQYSEGIAVMLFYEIGETFQDMAVDRSRRSITKLMDIKPEFANVKVNDSFKKVHPEEVSIDDIILIKPGEKVPLDGVILEGTSMVDTSDLTGESLPREVSSGSTILGGFINQNGVLTVKVTKPFTESAVSKILDLVQNASSKKAQTENFITKFAKYYTPVVTLSAVLLAIIPPLIIPDDTFSQWIYRALVFLVVSCPCALVISIPLGFFGGIGGASKKGILVKGSNYLEALYNVRTVVFDKTGTLTKGVFKVTKINATNNFTEDELLKYAALAENYSNHPIAKSILKCYEDKYGKLESVPNSHIAACKVKAKCQNIMPNTINLKKLKTSSSAGKISKSILNPCKNTNINTDTSNYSELAGYGIKTTVNGKNILAGNLKLMKKENIAYEDSNTIGTIIHIAVDNLYAGYIVISDEIKTDAANTIKDLKTLGIKKTIMLTGDAAKVGTAIGNKLNIDEVYSELLPNEKVDKFEILYSMKSPKEKILYVGDGVNDAPVLARADVGAAMGGLGSDAAIEASDVVIMTDEPSKIVTAIKIARKTQFIVWQNIIFALGIKAVILILGALGFANMWEAVFGDVGVALIAVFNSMRALNVKKL</sequence>
<dbReference type="PRINTS" id="PR00941">
    <property type="entry name" value="CDATPASE"/>
</dbReference>
<dbReference type="InterPro" id="IPR023298">
    <property type="entry name" value="ATPase_P-typ_TM_dom_sf"/>
</dbReference>
<evidence type="ECO:0000256" key="9">
    <source>
        <dbReference type="ARBA" id="ARBA00022989"/>
    </source>
</evidence>
<evidence type="ECO:0000256" key="12">
    <source>
        <dbReference type="ARBA" id="ARBA00049338"/>
    </source>
</evidence>
<dbReference type="EC" id="7.2.2.21" evidence="11"/>
<dbReference type="SFLD" id="SFLDG00002">
    <property type="entry name" value="C1.7:_P-type_atpase_like"/>
    <property type="match status" value="1"/>
</dbReference>
<dbReference type="InterPro" id="IPR006121">
    <property type="entry name" value="HMA_dom"/>
</dbReference>
<dbReference type="InterPro" id="IPR023214">
    <property type="entry name" value="HAD_sf"/>
</dbReference>
<dbReference type="InterPro" id="IPR044492">
    <property type="entry name" value="P_typ_ATPase_HD_dom"/>
</dbReference>
<dbReference type="SUPFAM" id="SSF81653">
    <property type="entry name" value="Calcium ATPase, transduction domain A"/>
    <property type="match status" value="1"/>
</dbReference>
<dbReference type="GeneID" id="93074620"/>
<dbReference type="SUPFAM" id="SSF81660">
    <property type="entry name" value="Metal cation-transporting ATPase, ATP-binding domain N"/>
    <property type="match status" value="1"/>
</dbReference>
<dbReference type="GO" id="GO:0016887">
    <property type="term" value="F:ATP hydrolysis activity"/>
    <property type="evidence" value="ECO:0007669"/>
    <property type="project" value="InterPro"/>
</dbReference>
<keyword evidence="7 13" id="KW-0067">ATP-binding</keyword>
<evidence type="ECO:0000256" key="7">
    <source>
        <dbReference type="ARBA" id="ARBA00022840"/>
    </source>
</evidence>
<evidence type="ECO:0000256" key="13">
    <source>
        <dbReference type="RuleBase" id="RU362081"/>
    </source>
</evidence>
<proteinExistence type="inferred from homology"/>
<dbReference type="PROSITE" id="PS00154">
    <property type="entry name" value="ATPASE_E1_E2"/>
    <property type="match status" value="1"/>
</dbReference>
<dbReference type="GO" id="GO:0005886">
    <property type="term" value="C:plasma membrane"/>
    <property type="evidence" value="ECO:0007669"/>
    <property type="project" value="UniProtKB-SubCell"/>
</dbReference>
<dbReference type="InterPro" id="IPR051014">
    <property type="entry name" value="Cation_Transport_ATPase_IB"/>
</dbReference>
<dbReference type="Proteomes" id="UP000028042">
    <property type="component" value="Unassembled WGS sequence"/>
</dbReference>
<dbReference type="InterPro" id="IPR018303">
    <property type="entry name" value="ATPase_P-typ_P_site"/>
</dbReference>
<gene>
    <name evidence="15" type="primary">cadA1</name>
    <name evidence="15" type="ORF">CLPA_c24820</name>
    <name evidence="16" type="ORF">CP6013_00698</name>
</gene>
<evidence type="ECO:0000313" key="16">
    <source>
        <dbReference type="EMBL" id="KRU11451.1"/>
    </source>
</evidence>
<dbReference type="Proteomes" id="UP000030905">
    <property type="component" value="Chromosome"/>
</dbReference>
<dbReference type="InterPro" id="IPR023299">
    <property type="entry name" value="ATPase_P-typ_cyto_dom_N"/>
</dbReference>
<dbReference type="InterPro" id="IPR027256">
    <property type="entry name" value="P-typ_ATPase_IB"/>
</dbReference>
<dbReference type="PATRIC" id="fig|1262449.3.peg.3554"/>
<dbReference type="CDD" id="cd07548">
    <property type="entry name" value="P-type_ATPase-Cd_Zn_Co_like"/>
    <property type="match status" value="1"/>
</dbReference>
<dbReference type="SUPFAM" id="SSF56784">
    <property type="entry name" value="HAD-like"/>
    <property type="match status" value="1"/>
</dbReference>
<dbReference type="SUPFAM" id="SSF55008">
    <property type="entry name" value="HMA, heavy metal-associated domain"/>
    <property type="match status" value="1"/>
</dbReference>
<dbReference type="Gene3D" id="3.40.50.1000">
    <property type="entry name" value="HAD superfamily/HAD-like"/>
    <property type="match status" value="2"/>
</dbReference>
<keyword evidence="4 13" id="KW-0812">Transmembrane</keyword>
<organism evidence="15 18">
    <name type="scientific">Clostridium pasteurianum DSM 525 = ATCC 6013</name>
    <dbReference type="NCBI Taxonomy" id="1262449"/>
    <lineage>
        <taxon>Bacteria</taxon>
        <taxon>Bacillati</taxon>
        <taxon>Bacillota</taxon>
        <taxon>Clostridia</taxon>
        <taxon>Eubacteriales</taxon>
        <taxon>Clostridiaceae</taxon>
        <taxon>Clostridium</taxon>
    </lineage>
</organism>
<reference evidence="16 17" key="3">
    <citation type="journal article" name="Genome Announc.">
        <title>Improved Draft Genome Sequence of Clostridium pasteurianum Strain ATCC 6013 (DSM 525) Using a Hybrid Next-Generation Sequencing Approach.</title>
        <authorList>
            <person name="Pyne M.E."/>
            <person name="Utturkar S."/>
            <person name="Brown S.D."/>
            <person name="Moo-Young M."/>
            <person name="Chung D.A."/>
            <person name="Chou C.P."/>
        </authorList>
    </citation>
    <scope>NUCLEOTIDE SEQUENCE [LARGE SCALE GENOMIC DNA]</scope>
    <source>
        <strain evidence="16 17">ATCC 6013</strain>
    </source>
</reference>
<evidence type="ECO:0000313" key="15">
    <source>
        <dbReference type="EMBL" id="AJA52539.1"/>
    </source>
</evidence>